<feature type="domain" description="Nicotinate phosphoribosyltransferase N-terminal" evidence="11">
    <location>
        <begin position="14"/>
        <end position="144"/>
    </location>
</feature>
<evidence type="ECO:0000313" key="14">
    <source>
        <dbReference type="Proteomes" id="UP000050421"/>
    </source>
</evidence>
<dbReference type="PANTHER" id="PTHR11098:SF1">
    <property type="entry name" value="NICOTINATE PHOSPHORIBOSYLTRANSFERASE"/>
    <property type="match status" value="1"/>
</dbReference>
<dbReference type="GO" id="GO:0004516">
    <property type="term" value="F:nicotinate phosphoribosyltransferase activity"/>
    <property type="evidence" value="ECO:0007669"/>
    <property type="project" value="UniProtKB-UniRule"/>
</dbReference>
<dbReference type="GO" id="GO:0005829">
    <property type="term" value="C:cytosol"/>
    <property type="evidence" value="ECO:0007669"/>
    <property type="project" value="TreeGrafter"/>
</dbReference>
<dbReference type="STRING" id="1305737.GCA_000526355_01341"/>
<dbReference type="PANTHER" id="PTHR11098">
    <property type="entry name" value="NICOTINATE PHOSPHORIBOSYLTRANSFERASE"/>
    <property type="match status" value="1"/>
</dbReference>
<evidence type="ECO:0000256" key="3">
    <source>
        <dbReference type="ARBA" id="ARBA00013236"/>
    </source>
</evidence>
<keyword evidence="6 9" id="KW-0662">Pyridine nucleotide biosynthesis</keyword>
<dbReference type="EMBL" id="LJXT01000058">
    <property type="protein sequence ID" value="KPQ14882.1"/>
    <property type="molecule type" value="Genomic_DNA"/>
</dbReference>
<dbReference type="GO" id="GO:0047280">
    <property type="term" value="F:nicotinamide phosphoribosyltransferase activity"/>
    <property type="evidence" value="ECO:0007669"/>
    <property type="project" value="UniProtKB-ARBA"/>
</dbReference>
<dbReference type="UniPathway" id="UPA00253">
    <property type="reaction ID" value="UER00457"/>
</dbReference>
<dbReference type="EC" id="6.3.4.21" evidence="3 9"/>
<proteinExistence type="inferred from homology"/>
<dbReference type="InterPro" id="IPR040727">
    <property type="entry name" value="NAPRTase_N"/>
</dbReference>
<dbReference type="PATRIC" id="fig|1305737.6.peg.3555"/>
<dbReference type="InterPro" id="IPR006405">
    <property type="entry name" value="Nic_PRibTrfase_pncB"/>
</dbReference>
<protein>
    <recommendedName>
        <fullName evidence="3 9">Nicotinate phosphoribosyltransferase</fullName>
        <ecNumber evidence="3 9">6.3.4.21</ecNumber>
    </recommendedName>
</protein>
<dbReference type="Gene3D" id="3.20.140.10">
    <property type="entry name" value="nicotinate phosphoribosyltransferase"/>
    <property type="match status" value="1"/>
</dbReference>
<keyword evidence="4" id="KW-0597">Phosphoprotein</keyword>
<dbReference type="Gene3D" id="3.20.20.70">
    <property type="entry name" value="Aldolase class I"/>
    <property type="match status" value="1"/>
</dbReference>
<evidence type="ECO:0000256" key="9">
    <source>
        <dbReference type="RuleBase" id="RU365100"/>
    </source>
</evidence>
<dbReference type="InterPro" id="IPR041525">
    <property type="entry name" value="N/Namide_PRibTrfase"/>
</dbReference>
<dbReference type="CDD" id="cd01570">
    <property type="entry name" value="NAPRTase_A"/>
    <property type="match status" value="1"/>
</dbReference>
<dbReference type="Pfam" id="PF17767">
    <property type="entry name" value="NAPRTase_N"/>
    <property type="match status" value="1"/>
</dbReference>
<dbReference type="InterPro" id="IPR036068">
    <property type="entry name" value="Nicotinate_pribotase-like_C"/>
</dbReference>
<evidence type="ECO:0000256" key="5">
    <source>
        <dbReference type="ARBA" id="ARBA00022598"/>
    </source>
</evidence>
<feature type="domain" description="Nicotinate phosphoribosyltransferase C-terminal" evidence="12">
    <location>
        <begin position="375"/>
        <end position="479"/>
    </location>
</feature>
<dbReference type="Proteomes" id="UP000050421">
    <property type="component" value="Unassembled WGS sequence"/>
</dbReference>
<dbReference type="SUPFAM" id="SSF54675">
    <property type="entry name" value="Nicotinate/Quinolinate PRTase N-terminal domain-like"/>
    <property type="match status" value="1"/>
</dbReference>
<evidence type="ECO:0000256" key="8">
    <source>
        <dbReference type="ARBA" id="ARBA00048668"/>
    </source>
</evidence>
<dbReference type="NCBIfam" id="NF009131">
    <property type="entry name" value="PRK12484.1"/>
    <property type="match status" value="1"/>
</dbReference>
<dbReference type="NCBIfam" id="TIGR01513">
    <property type="entry name" value="NAPRTase_put"/>
    <property type="match status" value="1"/>
</dbReference>
<dbReference type="PIRSF" id="PIRSF000484">
    <property type="entry name" value="NAPRT"/>
    <property type="match status" value="1"/>
</dbReference>
<dbReference type="FunFam" id="3.20.20.70:FF:000076">
    <property type="entry name" value="Nicotinate phosphoribosyltransferase"/>
    <property type="match status" value="1"/>
</dbReference>
<keyword evidence="13" id="KW-0328">Glycosyltransferase</keyword>
<dbReference type="InterPro" id="IPR007229">
    <property type="entry name" value="Nic_PRibTrfase-Fam"/>
</dbReference>
<evidence type="ECO:0000256" key="1">
    <source>
        <dbReference type="ARBA" id="ARBA00004952"/>
    </source>
</evidence>
<dbReference type="Pfam" id="PF17956">
    <property type="entry name" value="NAPRTase_C"/>
    <property type="match status" value="1"/>
</dbReference>
<dbReference type="GO" id="GO:0034355">
    <property type="term" value="P:NAD+ biosynthetic process via the salvage pathway"/>
    <property type="evidence" value="ECO:0007669"/>
    <property type="project" value="TreeGrafter"/>
</dbReference>
<dbReference type="Pfam" id="PF04095">
    <property type="entry name" value="NAPRTase"/>
    <property type="match status" value="1"/>
</dbReference>
<comment type="function">
    <text evidence="9">Catalyzes the first step in the biosynthesis of NAD from nicotinic acid, the ATP-dependent synthesis of beta-nicotinate D-ribonucleotide from nicotinate and 5-phospho-D-ribose 1-phosphate.</text>
</comment>
<name>A0A0N8KFR6_9BACT</name>
<keyword evidence="5 9" id="KW-0436">Ligase</keyword>
<comment type="similarity">
    <text evidence="2 9">Belongs to the NAPRTase family.</text>
</comment>
<comment type="PTM">
    <text evidence="9">Transiently phosphorylated on a His residue during the reaction cycle. Phosphorylation strongly increases the affinity for substrates and increases the rate of nicotinate D-ribonucleotide production. Dephosphorylation regenerates the low-affinity form of the enzyme, leading to product release.</text>
</comment>
<dbReference type="SUPFAM" id="SSF51690">
    <property type="entry name" value="Nicotinate/Quinolinate PRTase C-terminal domain-like"/>
    <property type="match status" value="1"/>
</dbReference>
<evidence type="ECO:0000256" key="7">
    <source>
        <dbReference type="ARBA" id="ARBA00022679"/>
    </source>
</evidence>
<dbReference type="InterPro" id="IPR013785">
    <property type="entry name" value="Aldolase_TIM"/>
</dbReference>
<gene>
    <name evidence="13" type="primary">pncB</name>
    <name evidence="13" type="ORF">HLUCCX10_10010</name>
</gene>
<dbReference type="eggNOG" id="COG1488">
    <property type="taxonomic scope" value="Bacteria"/>
</dbReference>
<organism evidence="13 14">
    <name type="scientific">Algoriphagus marincola HL-49</name>
    <dbReference type="NCBI Taxonomy" id="1305737"/>
    <lineage>
        <taxon>Bacteria</taxon>
        <taxon>Pseudomonadati</taxon>
        <taxon>Bacteroidota</taxon>
        <taxon>Cytophagia</taxon>
        <taxon>Cytophagales</taxon>
        <taxon>Cyclobacteriaceae</taxon>
        <taxon>Algoriphagus</taxon>
    </lineage>
</organism>
<feature type="domain" description="Nicotinate/nicotinamide phosphoribosyltransferase" evidence="10">
    <location>
        <begin position="167"/>
        <end position="348"/>
    </location>
</feature>
<evidence type="ECO:0000259" key="10">
    <source>
        <dbReference type="Pfam" id="PF04095"/>
    </source>
</evidence>
<dbReference type="OrthoDB" id="9770610at2"/>
<evidence type="ECO:0000256" key="6">
    <source>
        <dbReference type="ARBA" id="ARBA00022642"/>
    </source>
</evidence>
<evidence type="ECO:0000313" key="13">
    <source>
        <dbReference type="EMBL" id="KPQ14882.1"/>
    </source>
</evidence>
<dbReference type="AlphaFoldDB" id="A0A0N8KFR6"/>
<comment type="catalytic activity">
    <reaction evidence="8 9">
        <text>5-phospho-alpha-D-ribose 1-diphosphate + nicotinate + ATP + H2O = nicotinate beta-D-ribonucleotide + ADP + phosphate + diphosphate</text>
        <dbReference type="Rhea" id="RHEA:36163"/>
        <dbReference type="ChEBI" id="CHEBI:15377"/>
        <dbReference type="ChEBI" id="CHEBI:30616"/>
        <dbReference type="ChEBI" id="CHEBI:32544"/>
        <dbReference type="ChEBI" id="CHEBI:33019"/>
        <dbReference type="ChEBI" id="CHEBI:43474"/>
        <dbReference type="ChEBI" id="CHEBI:57502"/>
        <dbReference type="ChEBI" id="CHEBI:58017"/>
        <dbReference type="ChEBI" id="CHEBI:456216"/>
        <dbReference type="EC" id="6.3.4.21"/>
    </reaction>
</comment>
<evidence type="ECO:0000256" key="4">
    <source>
        <dbReference type="ARBA" id="ARBA00022553"/>
    </source>
</evidence>
<accession>A0A0N8KFR6</accession>
<comment type="caution">
    <text evidence="13">The sequence shown here is derived from an EMBL/GenBank/DDBJ whole genome shotgun (WGS) entry which is preliminary data.</text>
</comment>
<comment type="pathway">
    <text evidence="1 9">Cofactor biosynthesis; NAD(+) biosynthesis; nicotinate D-ribonucleotide from nicotinate: step 1/1.</text>
</comment>
<reference evidence="13 14" key="1">
    <citation type="submission" date="2015-09" db="EMBL/GenBank/DDBJ databases">
        <title>Identification and resolution of microdiversity through metagenomic sequencing of parallel consortia.</title>
        <authorList>
            <person name="Nelson W.C."/>
            <person name="Romine M.F."/>
            <person name="Lindemann S.R."/>
        </authorList>
    </citation>
    <scope>NUCLEOTIDE SEQUENCE [LARGE SCALE GENOMIC DNA]</scope>
    <source>
        <strain evidence="13">HL-49</strain>
    </source>
</reference>
<dbReference type="NCBIfam" id="NF006695">
    <property type="entry name" value="PRK09243.1-2"/>
    <property type="match status" value="1"/>
</dbReference>
<sequence>MKITKDLYQSSLALLTDFYQLTMAYAYWKAGKGDQEAVFNLFFRKHPFNGGFTVAAGLEYVVDYCRNFRFEKKDIDYLKGMKAPDGSPQFEKGFLDYLSEMRFSCDIEAVEEGTVVFPNAPMLRVKGPLIQCQLLETPLLNILNFQTLIATKAARITLAAKGDPVLEFGLRRAQGIDGALAASRAAFIGGCTSTSNVMAGRLFGIPVSGTHAHSWIMSFETELEAFEAYADAFPDQSVFLVDTYDTIQGVKNAIKVGEKLRSMGKELIGIRIDSGDLAYFSNQARELLDQAGFPNAKIVASNDLDEYLISSLKTQEASINVWGVGTKLVTAFDQPALGAVYKLSAIKSQKGEWIPKIKVSQQSLKINIPGVHNIRRYFSGGKAVADMIYLEGQSINSKGTVIIDPIDATRRKRIMPAFYQSEELLKPIFEKGKKVYKCPDIQSIRKRTQDQLKTFDKTHKRLVNPHVYPVGLEENLHHLRMDLVLKAKEIEDESN</sequence>
<evidence type="ECO:0000256" key="2">
    <source>
        <dbReference type="ARBA" id="ARBA00010897"/>
    </source>
</evidence>
<keyword evidence="7 9" id="KW-0808">Transferase</keyword>
<dbReference type="InterPro" id="IPR041619">
    <property type="entry name" value="NAPRTase_C"/>
</dbReference>
<evidence type="ECO:0000259" key="12">
    <source>
        <dbReference type="Pfam" id="PF17956"/>
    </source>
</evidence>
<evidence type="ECO:0000259" key="11">
    <source>
        <dbReference type="Pfam" id="PF17767"/>
    </source>
</evidence>